<evidence type="ECO:0000256" key="4">
    <source>
        <dbReference type="ARBA" id="ARBA00023136"/>
    </source>
</evidence>
<dbReference type="KEGG" id="lok:Loa_01340"/>
<evidence type="ECO:0000256" key="1">
    <source>
        <dbReference type="ARBA" id="ARBA00022475"/>
    </source>
</evidence>
<evidence type="ECO:0000256" key="3">
    <source>
        <dbReference type="ARBA" id="ARBA00022989"/>
    </source>
</evidence>
<dbReference type="PATRIC" id="fig|1268635.3.peg.1350"/>
<feature type="transmembrane region" description="Helical" evidence="5">
    <location>
        <begin position="12"/>
        <end position="32"/>
    </location>
</feature>
<evidence type="ECO:0000313" key="7">
    <source>
        <dbReference type="Proteomes" id="UP000018838"/>
    </source>
</evidence>
<dbReference type="AlphaFoldDB" id="W0B8N7"/>
<evidence type="ECO:0000256" key="5">
    <source>
        <dbReference type="SAM" id="Phobius"/>
    </source>
</evidence>
<feature type="transmembrane region" description="Helical" evidence="5">
    <location>
        <begin position="114"/>
        <end position="136"/>
    </location>
</feature>
<reference evidence="6 7" key="1">
    <citation type="journal article" date="2013" name="Int. J. Med. Microbiol.">
        <title>Legionella oakridgensis ATCC 33761 genome sequence and phenotypic characterization reveals its replication capacity in amoebae.</title>
        <authorList>
            <person name="Brzuszkiewicz E."/>
            <person name="Schulz T."/>
            <person name="Rydzewski K."/>
            <person name="Daniel R."/>
            <person name="Gillmaier N."/>
            <person name="Dittmann C."/>
            <person name="Holland G."/>
            <person name="Schunder E."/>
            <person name="Lautner M."/>
            <person name="Eisenreich W."/>
            <person name="Luck C."/>
            <person name="Heuner K."/>
        </authorList>
    </citation>
    <scope>NUCLEOTIDE SEQUENCE [LARGE SCALE GENOMIC DNA]</scope>
    <source>
        <strain>OR-10</strain>
        <strain evidence="7">ATCC 33761</strain>
    </source>
</reference>
<protein>
    <submittedName>
        <fullName evidence="6">Putative membrane protein</fullName>
    </submittedName>
</protein>
<name>W0B8N7_9GAMM</name>
<keyword evidence="7" id="KW-1185">Reference proteome</keyword>
<dbReference type="Proteomes" id="UP000018838">
    <property type="component" value="Chromosome"/>
</dbReference>
<evidence type="ECO:0000313" key="6">
    <source>
        <dbReference type="EMBL" id="AHE66893.1"/>
    </source>
</evidence>
<keyword evidence="1" id="KW-1003">Cell membrane</keyword>
<dbReference type="eggNOG" id="COG1971">
    <property type="taxonomic scope" value="Bacteria"/>
</dbReference>
<dbReference type="STRING" id="1268635.Loa_01340"/>
<accession>W0B8N7</accession>
<proteinExistence type="predicted"/>
<keyword evidence="2 5" id="KW-0812">Transmembrane</keyword>
<keyword evidence="4 5" id="KW-0472">Membrane</keyword>
<dbReference type="EMBL" id="CP004006">
    <property type="protein sequence ID" value="AHE66893.1"/>
    <property type="molecule type" value="Genomic_DNA"/>
</dbReference>
<feature type="transmembrane region" description="Helical" evidence="5">
    <location>
        <begin position="76"/>
        <end position="94"/>
    </location>
</feature>
<dbReference type="HOGENOM" id="CLU_096410_1_1_6"/>
<dbReference type="PANTHER" id="PTHR35529:SF1">
    <property type="entry name" value="MANGANESE EFFLUX PUMP MNTP-RELATED"/>
    <property type="match status" value="1"/>
</dbReference>
<feature type="transmembrane region" description="Helical" evidence="5">
    <location>
        <begin position="44"/>
        <end position="64"/>
    </location>
</feature>
<dbReference type="Pfam" id="PF02659">
    <property type="entry name" value="Mntp"/>
    <property type="match status" value="1"/>
</dbReference>
<sequence>MTWGVTKFLMMQLMEVILIGLVLSADSFSAALAMGFRPHKNRDALIFACLSGGTEALITLIGAMTGEKIVSRFSPVDQWIAFLLLAAVAIHMVYEGLSGLKPSHFQLDVKFHGFIRLLMVSLATSIDALAVGVGLGVADKPIIPFIISIGGWAFASTILGMAIAKRVSKRLGPLFNLIGALILFILAIRMFDL</sequence>
<keyword evidence="3 5" id="KW-1133">Transmembrane helix</keyword>
<evidence type="ECO:0000256" key="2">
    <source>
        <dbReference type="ARBA" id="ARBA00022692"/>
    </source>
</evidence>
<feature type="transmembrane region" description="Helical" evidence="5">
    <location>
        <begin position="142"/>
        <end position="164"/>
    </location>
</feature>
<feature type="transmembrane region" description="Helical" evidence="5">
    <location>
        <begin position="171"/>
        <end position="191"/>
    </location>
</feature>
<dbReference type="PANTHER" id="PTHR35529">
    <property type="entry name" value="MANGANESE EFFLUX PUMP MNTP-RELATED"/>
    <property type="match status" value="1"/>
</dbReference>
<dbReference type="InterPro" id="IPR003810">
    <property type="entry name" value="Mntp/YtaF"/>
</dbReference>
<gene>
    <name evidence="6" type="ORF">Loa_01340</name>
</gene>
<organism evidence="6 7">
    <name type="scientific">Legionella oakridgensis ATCC 33761 = DSM 21215</name>
    <dbReference type="NCBI Taxonomy" id="1268635"/>
    <lineage>
        <taxon>Bacteria</taxon>
        <taxon>Pseudomonadati</taxon>
        <taxon>Pseudomonadota</taxon>
        <taxon>Gammaproteobacteria</taxon>
        <taxon>Legionellales</taxon>
        <taxon>Legionellaceae</taxon>
        <taxon>Legionella</taxon>
    </lineage>
</organism>